<keyword evidence="6 8" id="KW-0472">Membrane</keyword>
<feature type="transmembrane region" description="Helical" evidence="8">
    <location>
        <begin position="146"/>
        <end position="164"/>
    </location>
</feature>
<dbReference type="InterPro" id="IPR002656">
    <property type="entry name" value="Acyl_transf_3_dom"/>
</dbReference>
<dbReference type="PANTHER" id="PTHR23028">
    <property type="entry name" value="ACETYLTRANSFERASE"/>
    <property type="match status" value="1"/>
</dbReference>
<evidence type="ECO:0000256" key="3">
    <source>
        <dbReference type="ARBA" id="ARBA00022679"/>
    </source>
</evidence>
<dbReference type="Pfam" id="PF19040">
    <property type="entry name" value="SGNH"/>
    <property type="match status" value="1"/>
</dbReference>
<proteinExistence type="predicted"/>
<dbReference type="PANTHER" id="PTHR23028:SF53">
    <property type="entry name" value="ACYL_TRANSF_3 DOMAIN-CONTAINING PROTEIN"/>
    <property type="match status" value="1"/>
</dbReference>
<feature type="transmembrane region" description="Helical" evidence="8">
    <location>
        <begin position="34"/>
        <end position="53"/>
    </location>
</feature>
<evidence type="ECO:0000313" key="11">
    <source>
        <dbReference type="EMBL" id="UWX05274.1"/>
    </source>
</evidence>
<evidence type="ECO:0000313" key="12">
    <source>
        <dbReference type="Proteomes" id="UP001058120"/>
    </source>
</evidence>
<dbReference type="InterPro" id="IPR050879">
    <property type="entry name" value="Acyltransferase_3"/>
</dbReference>
<dbReference type="InterPro" id="IPR043968">
    <property type="entry name" value="SGNH"/>
</dbReference>
<feature type="transmembrane region" description="Helical" evidence="8">
    <location>
        <begin position="319"/>
        <end position="340"/>
    </location>
</feature>
<dbReference type="Gene3D" id="3.40.50.1110">
    <property type="entry name" value="SGNH hydrolase"/>
    <property type="match status" value="1"/>
</dbReference>
<keyword evidence="7 11" id="KW-0012">Acyltransferase</keyword>
<dbReference type="GO" id="GO:0016746">
    <property type="term" value="F:acyltransferase activity"/>
    <property type="evidence" value="ECO:0007669"/>
    <property type="project" value="UniProtKB-KW"/>
</dbReference>
<dbReference type="Pfam" id="PF01757">
    <property type="entry name" value="Acyl_transf_3"/>
    <property type="match status" value="1"/>
</dbReference>
<protein>
    <submittedName>
        <fullName evidence="11">Acyltransferase</fullName>
    </submittedName>
</protein>
<evidence type="ECO:0000256" key="2">
    <source>
        <dbReference type="ARBA" id="ARBA00022475"/>
    </source>
</evidence>
<sequence length="648" mass="74296">MQAKEYRSDIDVLRAIAVLAVIFYHAHIPFFRGGFVGVSIFFVISGYLITGIIKRKLADGTFSFLEFYENRVRRIFPALFAMVFCIVLFEWVTSVNILERREVFSSAKRVLLTVPNIYFYLHTNYFDPAAETLPLLHTWSLGVEEQFYFVFPLLLFILNIYIYIKKISGIKIVHVLSALFLLSFIFSAVFVFYDQKFTFYMLPARAWELLCGSLLAYTGWTPKEQKHKLFCFFLGIVLMFGTIIGYADVVYPGFYALFPCLGAVLYIAGGTRLQSVFADTLTKNKVLVFIGVISYSLYLWHWPVLVYYQNWLYRRDIDFAGGCVLLAVIFLVSVFSWRFIEKPVRQKPIFKKHGVLWFGVVCSFALILLFINNLKFTLSFDDGFAYTKRELPAEYEADNSAHSILLIGDSHSGHLRPLMRELGEKYRVSSTNVNIMPYRTYTFDGSIADRKNIGKSFDKFREKTETTRFDTAVIAYRYDYYINGVDIPRKNSVARFSLKSLDFESEDPLEVLYFGLKETISLLRKNGVETIYLVGPAPQAAGYVPASANKLSGLFGLSTDRINGILGESAAAYQERTKEITALLKKLTGEFPHVYFLDPTPYLLNPQKTAYDVVRGKTALYWDDDHFSEEGALLLTPLFEPIFASLQE</sequence>
<comment type="subcellular location">
    <subcellularLocation>
        <location evidence="1">Cell membrane</location>
        <topology evidence="1">Multi-pass membrane protein</topology>
    </subcellularLocation>
</comment>
<feature type="domain" description="SGNH" evidence="10">
    <location>
        <begin position="395"/>
        <end position="641"/>
    </location>
</feature>
<dbReference type="EMBL" id="CP065938">
    <property type="protein sequence ID" value="UWX05274.1"/>
    <property type="molecule type" value="Genomic_DNA"/>
</dbReference>
<keyword evidence="12" id="KW-1185">Reference proteome</keyword>
<keyword evidence="3" id="KW-0808">Transferase</keyword>
<keyword evidence="5 8" id="KW-1133">Transmembrane helix</keyword>
<feature type="transmembrane region" description="Helical" evidence="8">
    <location>
        <begin position="352"/>
        <end position="371"/>
    </location>
</feature>
<evidence type="ECO:0000256" key="8">
    <source>
        <dbReference type="SAM" id="Phobius"/>
    </source>
</evidence>
<feature type="transmembrane region" description="Helical" evidence="8">
    <location>
        <begin position="74"/>
        <end position="92"/>
    </location>
</feature>
<organism evidence="11 12">
    <name type="scientific">Taurinivorans muris</name>
    <dbReference type="NCBI Taxonomy" id="2787751"/>
    <lineage>
        <taxon>Bacteria</taxon>
        <taxon>Pseudomonadati</taxon>
        <taxon>Thermodesulfobacteriota</taxon>
        <taxon>Desulfovibrionia</taxon>
        <taxon>Desulfovibrionales</taxon>
        <taxon>Desulfovibrionaceae</taxon>
        <taxon>Taurinivorans</taxon>
    </lineage>
</organism>
<keyword evidence="2" id="KW-1003">Cell membrane</keyword>
<feature type="domain" description="Acyltransferase 3" evidence="9">
    <location>
        <begin position="9"/>
        <end position="336"/>
    </location>
</feature>
<dbReference type="SUPFAM" id="SSF52266">
    <property type="entry name" value="SGNH hydrolase"/>
    <property type="match status" value="1"/>
</dbReference>
<evidence type="ECO:0000256" key="7">
    <source>
        <dbReference type="ARBA" id="ARBA00023315"/>
    </source>
</evidence>
<evidence type="ECO:0000259" key="10">
    <source>
        <dbReference type="Pfam" id="PF19040"/>
    </source>
</evidence>
<dbReference type="InterPro" id="IPR036514">
    <property type="entry name" value="SGNH_hydro_sf"/>
</dbReference>
<evidence type="ECO:0000256" key="4">
    <source>
        <dbReference type="ARBA" id="ARBA00022692"/>
    </source>
</evidence>
<dbReference type="RefSeq" id="WP_334314845.1">
    <property type="nucleotide sequence ID" value="NZ_CP065938.1"/>
</dbReference>
<gene>
    <name evidence="11" type="ORF">JBF11_07400</name>
</gene>
<name>A0ABY5Y123_9BACT</name>
<evidence type="ECO:0000256" key="1">
    <source>
        <dbReference type="ARBA" id="ARBA00004651"/>
    </source>
</evidence>
<accession>A0ABY5Y123</accession>
<dbReference type="Proteomes" id="UP001058120">
    <property type="component" value="Chromosome"/>
</dbReference>
<evidence type="ECO:0000256" key="6">
    <source>
        <dbReference type="ARBA" id="ARBA00023136"/>
    </source>
</evidence>
<feature type="transmembrane region" description="Helical" evidence="8">
    <location>
        <begin position="253"/>
        <end position="274"/>
    </location>
</feature>
<feature type="transmembrane region" description="Helical" evidence="8">
    <location>
        <begin position="199"/>
        <end position="217"/>
    </location>
</feature>
<keyword evidence="4 8" id="KW-0812">Transmembrane</keyword>
<evidence type="ECO:0000256" key="5">
    <source>
        <dbReference type="ARBA" id="ARBA00022989"/>
    </source>
</evidence>
<feature type="transmembrane region" description="Helical" evidence="8">
    <location>
        <begin position="286"/>
        <end position="307"/>
    </location>
</feature>
<evidence type="ECO:0000259" key="9">
    <source>
        <dbReference type="Pfam" id="PF01757"/>
    </source>
</evidence>
<feature type="transmembrane region" description="Helical" evidence="8">
    <location>
        <begin position="176"/>
        <end position="193"/>
    </location>
</feature>
<feature type="transmembrane region" description="Helical" evidence="8">
    <location>
        <begin position="229"/>
        <end position="247"/>
    </location>
</feature>
<feature type="transmembrane region" description="Helical" evidence="8">
    <location>
        <begin position="12"/>
        <end position="28"/>
    </location>
</feature>
<reference evidence="11" key="1">
    <citation type="submission" date="2020-12" db="EMBL/GenBank/DDBJ databases">
        <title>Taurinivorans muris gen. nov., sp. nov., fundamental and realized metabolic niche of a ubiquitous sulfidogenic bacterium in the murine intestine.</title>
        <authorList>
            <person name="Ye H."/>
            <person name="Hanson B.T."/>
            <person name="Loy A."/>
        </authorList>
    </citation>
    <scope>NUCLEOTIDE SEQUENCE</scope>
    <source>
        <strain evidence="11">LT0009</strain>
    </source>
</reference>